<evidence type="ECO:0000259" key="1">
    <source>
        <dbReference type="PROSITE" id="PS50056"/>
    </source>
</evidence>
<dbReference type="InterPro" id="IPR000387">
    <property type="entry name" value="Tyr_Pase_dom"/>
</dbReference>
<dbReference type="PROSITE" id="PS50056">
    <property type="entry name" value="TYR_PHOSPHATASE_2"/>
    <property type="match status" value="1"/>
</dbReference>
<evidence type="ECO:0000313" key="3">
    <source>
        <dbReference type="Proteomes" id="UP001220010"/>
    </source>
</evidence>
<name>A0ABT5X6F6_9EURY</name>
<gene>
    <name evidence="2" type="ORF">P0O15_03665</name>
</gene>
<reference evidence="2 3" key="1">
    <citation type="submission" date="2023-03" db="EMBL/GenBank/DDBJ databases">
        <title>WGS of Methanotrichaceae archaeon Mx.</title>
        <authorList>
            <person name="Sorokin D.Y."/>
            <person name="Merkel A.Y."/>
        </authorList>
    </citation>
    <scope>NUCLEOTIDE SEQUENCE [LARGE SCALE GENOMIC DNA]</scope>
    <source>
        <strain evidence="2 3">Mx</strain>
    </source>
</reference>
<keyword evidence="3" id="KW-1185">Reference proteome</keyword>
<dbReference type="InterPro" id="IPR020422">
    <property type="entry name" value="TYR_PHOSPHATASE_DUAL_dom"/>
</dbReference>
<evidence type="ECO:0000313" key="2">
    <source>
        <dbReference type="EMBL" id="MDF0590271.1"/>
    </source>
</evidence>
<comment type="caution">
    <text evidence="2">The sequence shown here is derived from an EMBL/GenBank/DDBJ whole genome shotgun (WGS) entry which is preliminary data.</text>
</comment>
<dbReference type="InterPro" id="IPR050561">
    <property type="entry name" value="PTP"/>
</dbReference>
<accession>A0ABT5X6F6</accession>
<dbReference type="Pfam" id="PF22785">
    <property type="entry name" value="Tc-R-P"/>
    <property type="match status" value="1"/>
</dbReference>
<protein>
    <submittedName>
        <fullName evidence="2">Dual specificity protein phosphatase family protein</fullName>
    </submittedName>
</protein>
<proteinExistence type="predicted"/>
<dbReference type="Gene3D" id="3.90.190.10">
    <property type="entry name" value="Protein tyrosine phosphatase superfamily"/>
    <property type="match status" value="1"/>
</dbReference>
<dbReference type="SMART" id="SM00195">
    <property type="entry name" value="DSPc"/>
    <property type="match status" value="1"/>
</dbReference>
<dbReference type="SUPFAM" id="SSF52799">
    <property type="entry name" value="(Phosphotyrosine protein) phosphatases II"/>
    <property type="match status" value="1"/>
</dbReference>
<dbReference type="Proteomes" id="UP001220010">
    <property type="component" value="Unassembled WGS sequence"/>
</dbReference>
<dbReference type="InterPro" id="IPR029021">
    <property type="entry name" value="Prot-tyrosine_phosphatase-like"/>
</dbReference>
<dbReference type="PANTHER" id="PTHR23339">
    <property type="entry name" value="TYROSINE SPECIFIC PROTEIN PHOSPHATASE AND DUAL SPECIFICITY PROTEIN PHOSPHATASE"/>
    <property type="match status" value="1"/>
</dbReference>
<sequence length="191" mass="22350">MTTHSFLGNRSNGIIMKINWIIDEVLAQSSYPFKDDLDELYENKIRAIVSLEPHLHKELIQKMGFEHLEVHIRDYTAPNLHQFIQINKFVDEMRSLDKRVLVHCFQAGRSGTICAGYLIHEGMTYKAAIMEVRRKIPNAIETSDQEHSLREYEKVINIETVVDKSMSVVRVLKWPKEKLMIGMHGIYRRLK</sequence>
<feature type="domain" description="Tyrosine specific protein phosphatases" evidence="1">
    <location>
        <begin position="81"/>
        <end position="147"/>
    </location>
</feature>
<organism evidence="2 3">
    <name type="scientific">Candidatus Methanocrinis natronophilus</name>
    <dbReference type="NCBI Taxonomy" id="3033396"/>
    <lineage>
        <taxon>Archaea</taxon>
        <taxon>Methanobacteriati</taxon>
        <taxon>Methanobacteriota</taxon>
        <taxon>Stenosarchaea group</taxon>
        <taxon>Methanomicrobia</taxon>
        <taxon>Methanotrichales</taxon>
        <taxon>Methanotrichaceae</taxon>
        <taxon>Methanocrinis</taxon>
    </lineage>
</organism>
<dbReference type="EMBL" id="JARFPK010000010">
    <property type="protein sequence ID" value="MDF0590271.1"/>
    <property type="molecule type" value="Genomic_DNA"/>
</dbReference>